<dbReference type="InterPro" id="IPR005174">
    <property type="entry name" value="KIB1-4_b-propeller"/>
</dbReference>
<evidence type="ECO:0000259" key="1">
    <source>
        <dbReference type="PROSITE" id="PS50181"/>
    </source>
</evidence>
<dbReference type="InterPro" id="IPR050942">
    <property type="entry name" value="F-box_BR-signaling"/>
</dbReference>
<protein>
    <recommendedName>
        <fullName evidence="1">F-box domain-containing protein</fullName>
    </recommendedName>
</protein>
<dbReference type="InterPro" id="IPR009044">
    <property type="entry name" value="ssDNA-bd_transcriptional_reg"/>
</dbReference>
<dbReference type="InterPro" id="IPR036047">
    <property type="entry name" value="F-box-like_dom_sf"/>
</dbReference>
<dbReference type="InterPro" id="IPR001810">
    <property type="entry name" value="F-box_dom"/>
</dbReference>
<reference evidence="2" key="1">
    <citation type="journal article" date="2021" name="Front. Plant Sci.">
        <title>Chromosome-Scale Genome Assembly for Chinese Sour Jujube and Insights Into Its Genome Evolution and Domestication Signature.</title>
        <authorList>
            <person name="Shen L.-Y."/>
            <person name="Luo H."/>
            <person name="Wang X.-L."/>
            <person name="Wang X.-M."/>
            <person name="Qiu X.-J."/>
            <person name="Liu H."/>
            <person name="Zhou S.-S."/>
            <person name="Jia K.-H."/>
            <person name="Nie S."/>
            <person name="Bao Y.-T."/>
            <person name="Zhang R.-G."/>
            <person name="Yun Q.-Z."/>
            <person name="Chai Y.-H."/>
            <person name="Lu J.-Y."/>
            <person name="Li Y."/>
            <person name="Zhao S.-W."/>
            <person name="Mao J.-F."/>
            <person name="Jia S.-G."/>
            <person name="Mao Y.-M."/>
        </authorList>
    </citation>
    <scope>NUCLEOTIDE SEQUENCE</scope>
    <source>
        <strain evidence="2">AT0</strain>
        <tissue evidence="2">Leaf</tissue>
    </source>
</reference>
<dbReference type="SUPFAM" id="SSF54447">
    <property type="entry name" value="ssDNA-binding transcriptional regulator domain"/>
    <property type="match status" value="1"/>
</dbReference>
<dbReference type="GO" id="GO:0006355">
    <property type="term" value="P:regulation of DNA-templated transcription"/>
    <property type="evidence" value="ECO:0007669"/>
    <property type="project" value="InterPro"/>
</dbReference>
<feature type="domain" description="F-box" evidence="1">
    <location>
        <begin position="14"/>
        <end position="59"/>
    </location>
</feature>
<sequence>MATLAKKMESCGVEPNWLDLPRELIESIMKKLLLVDKVRLKAVCKSWNKAATSYLWSHREKSPWLILPQEKVEEEEKDDDNDNKCNIFQGEDDRFYYSCFINFADQEQKRYKVNMYKGLGDDYYGPRCVGSSYGWLIIFDQTSLGCLFNPFTGTKIQLPIKADDTLVGKAILLSDPSSSSTKSFTLVIYYGFFHHLAFCIHKGNGEYKYIIKDKAWTRFGGAFYSDIMCHNNKLYALRFSECSKIKLENNGQVEVWDFDDCFPKKVATFKPPLPLPHGFLPPSLDFFPVSRCKFYSHMHLVESLGDILFVFLESSRSGIGQDIKEFFHVYKLLDHDGKRWEKVENLKGQALFIGENQAISLSAGEFPEWKENSIYVTSYIPHLSEKRKVTVKDFCGKTLVSIREYYRKDSTLLKTAMQCGFGESLEVRPYQNLETPFAFIGISLTSLTEEQLAIFKKNVPAIEKAARKMESKIM</sequence>
<evidence type="ECO:0000313" key="3">
    <source>
        <dbReference type="Proteomes" id="UP000813462"/>
    </source>
</evidence>
<dbReference type="GO" id="GO:0003677">
    <property type="term" value="F:DNA binding"/>
    <property type="evidence" value="ECO:0007669"/>
    <property type="project" value="InterPro"/>
</dbReference>
<name>A0A978UCB8_ZIZJJ</name>
<dbReference type="PANTHER" id="PTHR44259:SF15">
    <property type="entry name" value="F-BOX PROTEIN KIB2-RELATED"/>
    <property type="match status" value="1"/>
</dbReference>
<evidence type="ECO:0000313" key="2">
    <source>
        <dbReference type="EMBL" id="KAH7512411.1"/>
    </source>
</evidence>
<accession>A0A978UCB8</accession>
<dbReference type="Gene3D" id="2.30.31.10">
    <property type="entry name" value="Transcriptional Coactivator Pc4, Chain A"/>
    <property type="match status" value="1"/>
</dbReference>
<dbReference type="AlphaFoldDB" id="A0A978UCB8"/>
<proteinExistence type="predicted"/>
<dbReference type="Proteomes" id="UP000813462">
    <property type="component" value="Unassembled WGS sequence"/>
</dbReference>
<gene>
    <name evidence="2" type="ORF">FEM48_Zijuj12G0088100</name>
</gene>
<comment type="caution">
    <text evidence="2">The sequence shown here is derived from an EMBL/GenBank/DDBJ whole genome shotgun (WGS) entry which is preliminary data.</text>
</comment>
<dbReference type="Pfam" id="PF12937">
    <property type="entry name" value="F-box-like"/>
    <property type="match status" value="1"/>
</dbReference>
<organism evidence="2 3">
    <name type="scientific">Ziziphus jujuba var. spinosa</name>
    <dbReference type="NCBI Taxonomy" id="714518"/>
    <lineage>
        <taxon>Eukaryota</taxon>
        <taxon>Viridiplantae</taxon>
        <taxon>Streptophyta</taxon>
        <taxon>Embryophyta</taxon>
        <taxon>Tracheophyta</taxon>
        <taxon>Spermatophyta</taxon>
        <taxon>Magnoliopsida</taxon>
        <taxon>eudicotyledons</taxon>
        <taxon>Gunneridae</taxon>
        <taxon>Pentapetalae</taxon>
        <taxon>rosids</taxon>
        <taxon>fabids</taxon>
        <taxon>Rosales</taxon>
        <taxon>Rhamnaceae</taxon>
        <taxon>Paliureae</taxon>
        <taxon>Ziziphus</taxon>
    </lineage>
</organism>
<dbReference type="Gene3D" id="1.20.1280.50">
    <property type="match status" value="1"/>
</dbReference>
<dbReference type="SMART" id="SM00256">
    <property type="entry name" value="FBOX"/>
    <property type="match status" value="1"/>
</dbReference>
<dbReference type="PANTHER" id="PTHR44259">
    <property type="entry name" value="OS07G0183000 PROTEIN-RELATED"/>
    <property type="match status" value="1"/>
</dbReference>
<dbReference type="SUPFAM" id="SSF81383">
    <property type="entry name" value="F-box domain"/>
    <property type="match status" value="1"/>
</dbReference>
<dbReference type="PROSITE" id="PS50181">
    <property type="entry name" value="FBOX"/>
    <property type="match status" value="1"/>
</dbReference>
<dbReference type="Pfam" id="PF03478">
    <property type="entry name" value="Beta-prop_KIB1-4"/>
    <property type="match status" value="1"/>
</dbReference>
<dbReference type="EMBL" id="JAEACU010000012">
    <property type="protein sequence ID" value="KAH7512411.1"/>
    <property type="molecule type" value="Genomic_DNA"/>
</dbReference>